<keyword evidence="1" id="KW-0175">Coiled coil</keyword>
<organism evidence="3 4">
    <name type="scientific">Blastococcus aggregatus</name>
    <dbReference type="NCBI Taxonomy" id="38502"/>
    <lineage>
        <taxon>Bacteria</taxon>
        <taxon>Bacillati</taxon>
        <taxon>Actinomycetota</taxon>
        <taxon>Actinomycetes</taxon>
        <taxon>Geodermatophilales</taxon>
        <taxon>Geodermatophilaceae</taxon>
        <taxon>Blastococcus</taxon>
    </lineage>
</organism>
<protein>
    <recommendedName>
        <fullName evidence="5">Homeodomain-like domain-containing protein</fullName>
    </recommendedName>
</protein>
<keyword evidence="4" id="KW-1185">Reference proteome</keyword>
<dbReference type="Proteomes" id="UP000219435">
    <property type="component" value="Unassembled WGS sequence"/>
</dbReference>
<accession>A0A285V6R1</accession>
<gene>
    <name evidence="3" type="ORF">SAMN05660748_2007</name>
</gene>
<feature type="region of interest" description="Disordered" evidence="2">
    <location>
        <begin position="1"/>
        <end position="33"/>
    </location>
</feature>
<sequence>MQRLLTLASVQPETADERGVMGTETGATPPDDQADRALADLLTELDRCVDELVQARARAETLQRRRREGSAWLDVVTNEARPLIVERISTVLAALSAAGHTWRREQAAALQAEQISINRIAALFGVTRQRISALLREGGSEDPPGRERGDELRP</sequence>
<evidence type="ECO:0008006" key="5">
    <source>
        <dbReference type="Google" id="ProtNLM"/>
    </source>
</evidence>
<evidence type="ECO:0000256" key="1">
    <source>
        <dbReference type="SAM" id="Coils"/>
    </source>
</evidence>
<dbReference type="EMBL" id="OBQI01000002">
    <property type="protein sequence ID" value="SOC49288.1"/>
    <property type="molecule type" value="Genomic_DNA"/>
</dbReference>
<feature type="region of interest" description="Disordered" evidence="2">
    <location>
        <begin position="135"/>
        <end position="154"/>
    </location>
</feature>
<proteinExistence type="predicted"/>
<feature type="compositionally biased region" description="Basic and acidic residues" evidence="2">
    <location>
        <begin position="143"/>
        <end position="154"/>
    </location>
</feature>
<name>A0A285V6R1_9ACTN</name>
<evidence type="ECO:0000256" key="2">
    <source>
        <dbReference type="SAM" id="MobiDB-lite"/>
    </source>
</evidence>
<reference evidence="4" key="1">
    <citation type="submission" date="2017-08" db="EMBL/GenBank/DDBJ databases">
        <authorList>
            <person name="Varghese N."/>
            <person name="Submissions S."/>
        </authorList>
    </citation>
    <scope>NUCLEOTIDE SEQUENCE [LARGE SCALE GENOMIC DNA]</scope>
    <source>
        <strain evidence="4">DSM 4725</strain>
    </source>
</reference>
<evidence type="ECO:0000313" key="3">
    <source>
        <dbReference type="EMBL" id="SOC49288.1"/>
    </source>
</evidence>
<feature type="coiled-coil region" evidence="1">
    <location>
        <begin position="38"/>
        <end position="65"/>
    </location>
</feature>
<evidence type="ECO:0000313" key="4">
    <source>
        <dbReference type="Proteomes" id="UP000219435"/>
    </source>
</evidence>
<dbReference type="AlphaFoldDB" id="A0A285V6R1"/>